<dbReference type="Proteomes" id="UP000095283">
    <property type="component" value="Unplaced"/>
</dbReference>
<dbReference type="InterPro" id="IPR032174">
    <property type="entry name" value="Aquarius_N"/>
</dbReference>
<dbReference type="AlphaFoldDB" id="A0A1I7WBF5"/>
<proteinExistence type="predicted"/>
<keyword evidence="2" id="KW-1185">Reference proteome</keyword>
<feature type="domain" description="RNA helicase aquarius N-terminal" evidence="1">
    <location>
        <begin position="22"/>
        <end position="135"/>
    </location>
</feature>
<dbReference type="Pfam" id="PF16399">
    <property type="entry name" value="Aquarius_N_1st"/>
    <property type="match status" value="1"/>
</dbReference>
<evidence type="ECO:0000313" key="2">
    <source>
        <dbReference type="Proteomes" id="UP000095283"/>
    </source>
</evidence>
<evidence type="ECO:0000313" key="3">
    <source>
        <dbReference type="WBParaSite" id="Hba_02012"/>
    </source>
</evidence>
<sequence>MSIVNMINEKRSWLNQTLNFNIKFEFNNSVSSAEHCAIITFLVNCFNSVEQRSVCFSLLQEVDIVREHMSRLTHMSIWVNLEQTQREDLFIGNKVLSKLRKYWSTLLQKIQKQDEMAEQGDEECKRFAFERTFLLGFNWSI</sequence>
<organism evidence="2 3">
    <name type="scientific">Heterorhabditis bacteriophora</name>
    <name type="common">Entomopathogenic nematode worm</name>
    <dbReference type="NCBI Taxonomy" id="37862"/>
    <lineage>
        <taxon>Eukaryota</taxon>
        <taxon>Metazoa</taxon>
        <taxon>Ecdysozoa</taxon>
        <taxon>Nematoda</taxon>
        <taxon>Chromadorea</taxon>
        <taxon>Rhabditida</taxon>
        <taxon>Rhabditina</taxon>
        <taxon>Rhabditomorpha</taxon>
        <taxon>Strongyloidea</taxon>
        <taxon>Heterorhabditidae</taxon>
        <taxon>Heterorhabditis</taxon>
    </lineage>
</organism>
<protein>
    <submittedName>
        <fullName evidence="3">Aquarius_N domain-containing protein</fullName>
    </submittedName>
</protein>
<reference evidence="3" key="1">
    <citation type="submission" date="2016-11" db="UniProtKB">
        <authorList>
            <consortium name="WormBaseParasite"/>
        </authorList>
    </citation>
    <scope>IDENTIFICATION</scope>
</reference>
<name>A0A1I7WBF5_HETBA</name>
<evidence type="ECO:0000259" key="1">
    <source>
        <dbReference type="Pfam" id="PF16399"/>
    </source>
</evidence>
<dbReference type="WBParaSite" id="Hba_02012">
    <property type="protein sequence ID" value="Hba_02012"/>
    <property type="gene ID" value="Hba_02012"/>
</dbReference>
<accession>A0A1I7WBF5</accession>